<dbReference type="AlphaFoldDB" id="A0A830BA50"/>
<protein>
    <submittedName>
        <fullName evidence="1">Protein disulfide-isomerase sco2</fullName>
    </submittedName>
</protein>
<keyword evidence="2" id="KW-1185">Reference proteome</keyword>
<reference evidence="1" key="1">
    <citation type="submission" date="2020-07" db="EMBL/GenBank/DDBJ databases">
        <title>Ethylene signaling mediates host invasion by parasitic plants.</title>
        <authorList>
            <person name="Yoshida S."/>
        </authorList>
    </citation>
    <scope>NUCLEOTIDE SEQUENCE</scope>
    <source>
        <strain evidence="1">Okayama</strain>
    </source>
</reference>
<dbReference type="GO" id="GO:0016853">
    <property type="term" value="F:isomerase activity"/>
    <property type="evidence" value="ECO:0007669"/>
    <property type="project" value="UniProtKB-KW"/>
</dbReference>
<dbReference type="EMBL" id="BMAC01000089">
    <property type="protein sequence ID" value="GFP84570.1"/>
    <property type="molecule type" value="Genomic_DNA"/>
</dbReference>
<comment type="caution">
    <text evidence="1">The sequence shown here is derived from an EMBL/GenBank/DDBJ whole genome shotgun (WGS) entry which is preliminary data.</text>
</comment>
<sequence length="179" mass="19568">MLPINPTSTHPLSRPPLVSFPAISPSITAFRCRAVGDNTFPRSWLNSAAASDAAGIRVGNGSTDNTVSGVASSSMKTKINAKERWSRDRESYLTEDDDALPLPMTYPNSSPVSAEKIDERLKYILMFFGVEFGALPLRLEFRIDILMFFGVEFGALPLRIASQWCMNGPGNAVVARDLV</sequence>
<accession>A0A830BA50</accession>
<dbReference type="Proteomes" id="UP000653305">
    <property type="component" value="Unassembled WGS sequence"/>
</dbReference>
<evidence type="ECO:0000313" key="1">
    <source>
        <dbReference type="EMBL" id="GFP84570.1"/>
    </source>
</evidence>
<proteinExistence type="predicted"/>
<organism evidence="1 2">
    <name type="scientific">Phtheirospermum japonicum</name>
    <dbReference type="NCBI Taxonomy" id="374723"/>
    <lineage>
        <taxon>Eukaryota</taxon>
        <taxon>Viridiplantae</taxon>
        <taxon>Streptophyta</taxon>
        <taxon>Embryophyta</taxon>
        <taxon>Tracheophyta</taxon>
        <taxon>Spermatophyta</taxon>
        <taxon>Magnoliopsida</taxon>
        <taxon>eudicotyledons</taxon>
        <taxon>Gunneridae</taxon>
        <taxon>Pentapetalae</taxon>
        <taxon>asterids</taxon>
        <taxon>lamiids</taxon>
        <taxon>Lamiales</taxon>
        <taxon>Orobanchaceae</taxon>
        <taxon>Orobanchaceae incertae sedis</taxon>
        <taxon>Phtheirospermum</taxon>
    </lineage>
</organism>
<dbReference type="PANTHER" id="PTHR36035">
    <property type="entry name" value="PROTEIN DISULFIDE-ISOMERASE SCO2"/>
    <property type="match status" value="1"/>
</dbReference>
<evidence type="ECO:0000313" key="2">
    <source>
        <dbReference type="Proteomes" id="UP000653305"/>
    </source>
</evidence>
<dbReference type="InterPro" id="IPR037477">
    <property type="entry name" value="SCO2"/>
</dbReference>
<dbReference type="PANTHER" id="PTHR36035:SF1">
    <property type="entry name" value="PROTEIN DISULFIDE-ISOMERASE SCO2"/>
    <property type="match status" value="1"/>
</dbReference>
<gene>
    <name evidence="1" type="ORF">PHJA_000600900</name>
</gene>
<dbReference type="OrthoDB" id="2018364at2759"/>
<keyword evidence="1" id="KW-0413">Isomerase</keyword>
<name>A0A830BA50_9LAMI</name>